<dbReference type="GO" id="GO:0008704">
    <property type="term" value="F:5-carboxymethyl-2-hydroxymuconate delta-isomerase activity"/>
    <property type="evidence" value="ECO:0007669"/>
    <property type="project" value="InterPro"/>
</dbReference>
<keyword evidence="2" id="KW-1185">Reference proteome</keyword>
<dbReference type="PANTHER" id="PTHR37950">
    <property type="entry name" value="4-HYDROXYPHENYLACETATE CATABOLISM PROTEIN"/>
    <property type="match status" value="1"/>
</dbReference>
<dbReference type="InterPro" id="IPR014347">
    <property type="entry name" value="Tautomerase/MIF_sf"/>
</dbReference>
<accession>A0A7X4KM03</accession>
<name>A0A7X4KM03_9BURK</name>
<dbReference type="Gene3D" id="3.30.429.10">
    <property type="entry name" value="Macrophage Migration Inhibitory Factor"/>
    <property type="match status" value="1"/>
</dbReference>
<dbReference type="RefSeq" id="WP_161073067.1">
    <property type="nucleotide sequence ID" value="NZ_CP086370.1"/>
</dbReference>
<dbReference type="AlphaFoldDB" id="A0A7X4KM03"/>
<gene>
    <name evidence="1" type="ORF">GTP77_15595</name>
</gene>
<protein>
    <submittedName>
        <fullName evidence="1">5-carboxymethyl-2-hydroxymuconate isomerase</fullName>
    </submittedName>
</protein>
<keyword evidence="1" id="KW-0413">Isomerase</keyword>
<evidence type="ECO:0000313" key="2">
    <source>
        <dbReference type="Proteomes" id="UP000450676"/>
    </source>
</evidence>
<dbReference type="Proteomes" id="UP000450676">
    <property type="component" value="Unassembled WGS sequence"/>
</dbReference>
<reference evidence="1 2" key="1">
    <citation type="submission" date="2019-12" db="EMBL/GenBank/DDBJ databases">
        <title>Novel species isolated from a subtropical stream in China.</title>
        <authorList>
            <person name="Lu H."/>
        </authorList>
    </citation>
    <scope>NUCLEOTIDE SEQUENCE [LARGE SCALE GENOMIC DNA]</scope>
    <source>
        <strain evidence="1 2">FT127W</strain>
    </source>
</reference>
<comment type="caution">
    <text evidence="1">The sequence shown here is derived from an EMBL/GenBank/DDBJ whole genome shotgun (WGS) entry which is preliminary data.</text>
</comment>
<dbReference type="InterPro" id="IPR004220">
    <property type="entry name" value="5-COMe_2-OHmuconate_Isoase"/>
</dbReference>
<evidence type="ECO:0000313" key="1">
    <source>
        <dbReference type="EMBL" id="MYN08754.1"/>
    </source>
</evidence>
<dbReference type="Pfam" id="PF02962">
    <property type="entry name" value="CHMI"/>
    <property type="match status" value="1"/>
</dbReference>
<proteinExistence type="predicted"/>
<sequence>MPHLHIDYCGTLDAHSDMQLLCTRLARTLVQMEDDGGHAVFPLNGTRVLAYPAPHHAVADGAADKVFVYLNLRITPGRNAALVERVGKALLAQVDAHFAPLSGKLPVRITLHIDEGHPVYEGKWASA</sequence>
<dbReference type="CDD" id="cd00580">
    <property type="entry name" value="CHMI"/>
    <property type="match status" value="1"/>
</dbReference>
<organism evidence="1 2">
    <name type="scientific">Pseudoduganella aquatica</name>
    <dbReference type="NCBI Taxonomy" id="2660641"/>
    <lineage>
        <taxon>Bacteria</taxon>
        <taxon>Pseudomonadati</taxon>
        <taxon>Pseudomonadota</taxon>
        <taxon>Betaproteobacteria</taxon>
        <taxon>Burkholderiales</taxon>
        <taxon>Oxalobacteraceae</taxon>
        <taxon>Telluria group</taxon>
        <taxon>Pseudoduganella</taxon>
    </lineage>
</organism>
<dbReference type="PANTHER" id="PTHR37950:SF1">
    <property type="entry name" value="4-HYDROXYPHENYLACETATE CATABOLISM PROTEIN"/>
    <property type="match status" value="1"/>
</dbReference>
<dbReference type="SUPFAM" id="SSF55331">
    <property type="entry name" value="Tautomerase/MIF"/>
    <property type="match status" value="1"/>
</dbReference>
<dbReference type="EMBL" id="WWCU01000016">
    <property type="protein sequence ID" value="MYN08754.1"/>
    <property type="molecule type" value="Genomic_DNA"/>
</dbReference>